<feature type="transmembrane region" description="Helical" evidence="9">
    <location>
        <begin position="516"/>
        <end position="539"/>
    </location>
</feature>
<organism evidence="10 11">
    <name type="scientific">Thermovirga lienii (strain ATCC BAA-1197 / DSM 17291 / Cas60314)</name>
    <dbReference type="NCBI Taxonomy" id="580340"/>
    <lineage>
        <taxon>Bacteria</taxon>
        <taxon>Thermotogati</taxon>
        <taxon>Synergistota</taxon>
        <taxon>Synergistia</taxon>
        <taxon>Synergistales</taxon>
        <taxon>Thermovirgaceae</taxon>
        <taxon>Thermovirga</taxon>
    </lineage>
</organism>
<dbReference type="AlphaFoldDB" id="G7V9U0"/>
<proteinExistence type="inferred from homology"/>
<gene>
    <name evidence="10" type="ordered locus">Tlie_0907</name>
</gene>
<dbReference type="PANTHER" id="PTHR11629">
    <property type="entry name" value="VACUOLAR PROTON ATPASES"/>
    <property type="match status" value="1"/>
</dbReference>
<evidence type="ECO:0000256" key="8">
    <source>
        <dbReference type="SAM" id="Coils"/>
    </source>
</evidence>
<comment type="similarity">
    <text evidence="2">Belongs to the V-ATPase 116 kDa subunit family.</text>
</comment>
<dbReference type="STRING" id="580340.Tlie_0907"/>
<keyword evidence="7 9" id="KW-0472">Membrane</keyword>
<name>G7V9U0_THELD</name>
<dbReference type="GO" id="GO:0046961">
    <property type="term" value="F:proton-transporting ATPase activity, rotational mechanism"/>
    <property type="evidence" value="ECO:0007669"/>
    <property type="project" value="InterPro"/>
</dbReference>
<dbReference type="GO" id="GO:0007035">
    <property type="term" value="P:vacuolar acidification"/>
    <property type="evidence" value="ECO:0007669"/>
    <property type="project" value="TreeGrafter"/>
</dbReference>
<dbReference type="Gene3D" id="1.20.1460.20">
    <property type="match status" value="1"/>
</dbReference>
<feature type="coiled-coil region" evidence="8">
    <location>
        <begin position="92"/>
        <end position="126"/>
    </location>
</feature>
<dbReference type="Pfam" id="PF01496">
    <property type="entry name" value="V_ATPase_I"/>
    <property type="match status" value="1"/>
</dbReference>
<accession>G7V9U0</accession>
<feature type="transmembrane region" description="Helical" evidence="9">
    <location>
        <begin position="551"/>
        <end position="568"/>
    </location>
</feature>
<protein>
    <submittedName>
        <fullName evidence="10">V-type ATPase 116 kDa subunit</fullName>
    </submittedName>
</protein>
<feature type="transmembrane region" description="Helical" evidence="9">
    <location>
        <begin position="490"/>
        <end position="510"/>
    </location>
</feature>
<evidence type="ECO:0000256" key="1">
    <source>
        <dbReference type="ARBA" id="ARBA00004141"/>
    </source>
</evidence>
<sequence>MILDMLRIAVWGLSSDRSRIVKVLHDLGVVHLVQMDMKHQNKEPSSLKSLHKMRNLLLGLIEALEWNSWDNLTDEYLEEQRKFIPDFSDGVLKALQESLEEFNERLNKLKNRQIELKTQMEKLRRVLKIAHHFDSFWRSEHDKGNVVGFWWIYETNVSRLLSRLKALEPQGAGSSFETGGLRYHIAKLSESESMIALAGPPEWFSDVEEMMQEENAVRWTPPEEFVVGDFLASVKHMEKLYEEIPRELSKIEAELKETRDAWGPKLAAIYIFVEERLEEAIVERSAKTEGYMFCIEGWIPEVELKRTISALKNHFGSRVLLMWRRPKDTEWHEVPTALLNPPMFRSFELFLKLMPPLRYTGIDPTLLIGIFFPFFSGCMVGDVGYGVLIAFAAYFIKKRAKSKLWADVSNIMFFVAFWSVAWGVLFGEYFGDVGKRLFHLEPLWVERSHVVMPVMIFAVSVGLGHVVFGLVLGFIQGLKGKRKHVWLEKLGNLLILLALVGALVTLKGWLPREVFVSWGVVLFIGVVLLIVGGGIGALAESIGAIGNVLSYVRIAAIGLSSAILAAVATKFLDVLGMSIFGLLLALALHLLNFVLAIAGSSLHSARLHYVEFLGKFYEGGGKPYKPFSRRRLKKWKKR</sequence>
<dbReference type="InterPro" id="IPR002490">
    <property type="entry name" value="V-ATPase_116kDa_su"/>
</dbReference>
<keyword evidence="4 9" id="KW-0812">Transmembrane</keyword>
<evidence type="ECO:0000256" key="2">
    <source>
        <dbReference type="ARBA" id="ARBA00009904"/>
    </source>
</evidence>
<feature type="transmembrane region" description="Helical" evidence="9">
    <location>
        <begin position="450"/>
        <end position="478"/>
    </location>
</feature>
<evidence type="ECO:0000256" key="6">
    <source>
        <dbReference type="ARBA" id="ARBA00023065"/>
    </source>
</evidence>
<keyword evidence="11" id="KW-1185">Reference proteome</keyword>
<reference evidence="10 11" key="2">
    <citation type="journal article" date="2012" name="Stand. Genomic Sci.">
        <title>Genome sequence of the moderately thermophilic, amino-acid-degrading and sulfur-reducing bacterium Thermovirga lienii type strain (Cas60314(T)).</title>
        <authorList>
            <person name="Goker M."/>
            <person name="Saunders E."/>
            <person name="Lapidus A."/>
            <person name="Nolan M."/>
            <person name="Lucas S."/>
            <person name="Hammon N."/>
            <person name="Deshpande S."/>
            <person name="Cheng J.F."/>
            <person name="Han C."/>
            <person name="Tapia R."/>
            <person name="Goodwin L.A."/>
            <person name="Pitluck S."/>
            <person name="Liolios K."/>
            <person name="Mavromatis K."/>
            <person name="Pagani I."/>
            <person name="Ivanova N."/>
            <person name="Mikhailova N."/>
            <person name="Pati A."/>
            <person name="Chen A."/>
            <person name="Palaniappan K."/>
            <person name="Land M."/>
            <person name="Chang Y.J."/>
            <person name="Jeffries C.D."/>
            <person name="Brambilla E.M."/>
            <person name="Rohde M."/>
            <person name="Spring S."/>
            <person name="Detter J.C."/>
            <person name="Woyke T."/>
            <person name="Bristow J."/>
            <person name="Eisen J.A."/>
            <person name="Markowitz V."/>
            <person name="Hugenholtz P."/>
            <person name="Kyrpides N.C."/>
            <person name="Klenk H.P."/>
        </authorList>
    </citation>
    <scope>NUCLEOTIDE SEQUENCE [LARGE SCALE GENOMIC DNA]</scope>
    <source>
        <strain evidence="11">ATCC BAA-1197 / DSM 17291 / Cas60314</strain>
    </source>
</reference>
<dbReference type="KEGG" id="tli:Tlie_0907"/>
<reference evidence="11" key="1">
    <citation type="submission" date="2011-10" db="EMBL/GenBank/DDBJ databases">
        <title>The complete genome of chromosome of Thermovirga lienii DSM 17291.</title>
        <authorList>
            <consortium name="US DOE Joint Genome Institute (JGI-PGF)"/>
            <person name="Lucas S."/>
            <person name="Copeland A."/>
            <person name="Lapidus A."/>
            <person name="Glavina del Rio T."/>
            <person name="Dalin E."/>
            <person name="Tice H."/>
            <person name="Bruce D."/>
            <person name="Goodwin L."/>
            <person name="Pitluck S."/>
            <person name="Peters L."/>
            <person name="Mikhailova N."/>
            <person name="Saunders E."/>
            <person name="Kyrpides N."/>
            <person name="Mavromatis K."/>
            <person name="Ivanova N."/>
            <person name="Last F.I."/>
            <person name="Brettin T."/>
            <person name="Detter J.C."/>
            <person name="Han C."/>
            <person name="Larimer F."/>
            <person name="Land M."/>
            <person name="Hauser L."/>
            <person name="Markowitz V."/>
            <person name="Cheng J.-F."/>
            <person name="Hugenholtz P."/>
            <person name="Woyke T."/>
            <person name="Wu D."/>
            <person name="Spring S."/>
            <person name="Schroeder M."/>
            <person name="Brambilla E.-M."/>
            <person name="Klenk H.-P."/>
            <person name="Eisen J.A."/>
        </authorList>
    </citation>
    <scope>NUCLEOTIDE SEQUENCE [LARGE SCALE GENOMIC DNA]</scope>
    <source>
        <strain evidence="11">ATCC BAA-1197 / DSM 17291 / Cas60314</strain>
    </source>
</reference>
<dbReference type="PANTHER" id="PTHR11629:SF63">
    <property type="entry name" value="V-TYPE PROTON ATPASE SUBUNIT A"/>
    <property type="match status" value="1"/>
</dbReference>
<dbReference type="OrthoDB" id="9803814at2"/>
<evidence type="ECO:0000256" key="5">
    <source>
        <dbReference type="ARBA" id="ARBA00022989"/>
    </source>
</evidence>
<evidence type="ECO:0000313" key="11">
    <source>
        <dbReference type="Proteomes" id="UP000005868"/>
    </source>
</evidence>
<dbReference type="HOGENOM" id="CLU_025558_2_0_0"/>
<keyword evidence="6" id="KW-0406">Ion transport</keyword>
<dbReference type="Gene3D" id="3.30.70.2170">
    <property type="match status" value="1"/>
</dbReference>
<dbReference type="eggNOG" id="COG1269">
    <property type="taxonomic scope" value="Bacteria"/>
</dbReference>
<evidence type="ECO:0000256" key="7">
    <source>
        <dbReference type="ARBA" id="ARBA00023136"/>
    </source>
</evidence>
<dbReference type="GO" id="GO:0051117">
    <property type="term" value="F:ATPase binding"/>
    <property type="evidence" value="ECO:0007669"/>
    <property type="project" value="TreeGrafter"/>
</dbReference>
<dbReference type="Gene3D" id="3.30.70.2750">
    <property type="match status" value="1"/>
</dbReference>
<keyword evidence="8" id="KW-0175">Coiled coil</keyword>
<evidence type="ECO:0000256" key="3">
    <source>
        <dbReference type="ARBA" id="ARBA00022448"/>
    </source>
</evidence>
<feature type="transmembrane region" description="Helical" evidence="9">
    <location>
        <begin position="366"/>
        <end position="396"/>
    </location>
</feature>
<keyword evidence="3" id="KW-0813">Transport</keyword>
<feature type="transmembrane region" description="Helical" evidence="9">
    <location>
        <begin position="408"/>
        <end position="430"/>
    </location>
</feature>
<evidence type="ECO:0000313" key="10">
    <source>
        <dbReference type="EMBL" id="AER66640.1"/>
    </source>
</evidence>
<dbReference type="EMBL" id="CP003096">
    <property type="protein sequence ID" value="AER66640.1"/>
    <property type="molecule type" value="Genomic_DNA"/>
</dbReference>
<keyword evidence="5 9" id="KW-1133">Transmembrane helix</keyword>
<evidence type="ECO:0000256" key="4">
    <source>
        <dbReference type="ARBA" id="ARBA00022692"/>
    </source>
</evidence>
<comment type="subcellular location">
    <subcellularLocation>
        <location evidence="1">Membrane</location>
        <topology evidence="1">Multi-pass membrane protein</topology>
    </subcellularLocation>
</comment>
<dbReference type="Proteomes" id="UP000005868">
    <property type="component" value="Chromosome"/>
</dbReference>
<dbReference type="GO" id="GO:0033179">
    <property type="term" value="C:proton-transporting V-type ATPase, V0 domain"/>
    <property type="evidence" value="ECO:0007669"/>
    <property type="project" value="InterPro"/>
</dbReference>
<evidence type="ECO:0000256" key="9">
    <source>
        <dbReference type="SAM" id="Phobius"/>
    </source>
</evidence>
<dbReference type="GO" id="GO:0016471">
    <property type="term" value="C:vacuolar proton-transporting V-type ATPase complex"/>
    <property type="evidence" value="ECO:0007669"/>
    <property type="project" value="TreeGrafter"/>
</dbReference>
<feature type="transmembrane region" description="Helical" evidence="9">
    <location>
        <begin position="574"/>
        <end position="598"/>
    </location>
</feature>